<dbReference type="EMBL" id="DADRWU010000064">
    <property type="protein sequence ID" value="HBA4249095.1"/>
    <property type="molecule type" value="Genomic_DNA"/>
</dbReference>
<organism evidence="1">
    <name type="scientific">Escherichia coli</name>
    <dbReference type="NCBI Taxonomy" id="562"/>
    <lineage>
        <taxon>Bacteria</taxon>
        <taxon>Pseudomonadati</taxon>
        <taxon>Pseudomonadota</taxon>
        <taxon>Gammaproteobacteria</taxon>
        <taxon>Enterobacterales</taxon>
        <taxon>Enterobacteriaceae</taxon>
        <taxon>Escherichia</taxon>
    </lineage>
</organism>
<evidence type="ECO:0000313" key="1">
    <source>
        <dbReference type="EMBL" id="HBA4249095.1"/>
    </source>
</evidence>
<dbReference type="AlphaFoldDB" id="A0A3L2YBT3"/>
<dbReference type="Proteomes" id="UP000871786">
    <property type="component" value="Unassembled WGS sequence"/>
</dbReference>
<dbReference type="InterPro" id="IPR050558">
    <property type="entry name" value="PTS_Sugar-Specific_Components"/>
</dbReference>
<dbReference type="GO" id="GO:0005886">
    <property type="term" value="C:plasma membrane"/>
    <property type="evidence" value="ECO:0007669"/>
    <property type="project" value="TreeGrafter"/>
</dbReference>
<dbReference type="PROSITE" id="PS51098">
    <property type="entry name" value="PTS_EIIB_TYPE_1"/>
    <property type="match status" value="1"/>
</dbReference>
<dbReference type="PANTHER" id="PTHR30175">
    <property type="entry name" value="PHOSPHOTRANSFERASE SYSTEM TRANSPORT PROTEIN"/>
    <property type="match status" value="1"/>
</dbReference>
<dbReference type="Gene3D" id="3.30.1360.60">
    <property type="entry name" value="Glucose permease domain IIB"/>
    <property type="match status" value="1"/>
</dbReference>
<comment type="caution">
    <text evidence="1">The sequence shown here is derived from an EMBL/GenBank/DDBJ whole genome shotgun (WGS) entry which is preliminary data.</text>
</comment>
<dbReference type="GO" id="GO:0015771">
    <property type="term" value="P:trehalose transport"/>
    <property type="evidence" value="ECO:0007669"/>
    <property type="project" value="TreeGrafter"/>
</dbReference>
<dbReference type="PROSITE" id="PS01035">
    <property type="entry name" value="PTS_EIIB_TYPE_1_CYS"/>
    <property type="match status" value="1"/>
</dbReference>
<accession>A0A3L2YBT3</accession>
<gene>
    <name evidence="1" type="ORF">J5U05_004320</name>
</gene>
<dbReference type="InterPro" id="IPR036878">
    <property type="entry name" value="Glu_permease_IIB"/>
</dbReference>
<reference evidence="1" key="1">
    <citation type="journal article" date="2018" name="Genome Biol.">
        <title>SKESA: strategic k-mer extension for scrupulous assemblies.</title>
        <authorList>
            <person name="Souvorov A."/>
            <person name="Agarwala R."/>
            <person name="Lipman D.J."/>
        </authorList>
    </citation>
    <scope>NUCLEOTIDE SEQUENCE</scope>
    <source>
        <strain evidence="1">ST-87-5</strain>
    </source>
</reference>
<dbReference type="InterPro" id="IPR018113">
    <property type="entry name" value="PTrfase_EIIB_Cys"/>
</dbReference>
<dbReference type="GO" id="GO:0090589">
    <property type="term" value="F:protein-phosphocysteine-trehalose phosphotransferase system transporter activity"/>
    <property type="evidence" value="ECO:0007669"/>
    <property type="project" value="TreeGrafter"/>
</dbReference>
<dbReference type="PANTHER" id="PTHR30175:SF1">
    <property type="entry name" value="PTS SYSTEM ARBUTIN-, CELLOBIOSE-, AND SALICIN-SPECIFIC EIIBC COMPONENT-RELATED"/>
    <property type="match status" value="1"/>
</dbReference>
<dbReference type="InterPro" id="IPR001996">
    <property type="entry name" value="PTS_IIB_1"/>
</dbReference>
<feature type="non-terminal residue" evidence="1">
    <location>
        <position position="41"/>
    </location>
</feature>
<dbReference type="SUPFAM" id="SSF55604">
    <property type="entry name" value="Glucose permease domain IIB"/>
    <property type="match status" value="1"/>
</dbReference>
<dbReference type="Pfam" id="PF00367">
    <property type="entry name" value="PTS_EIIB"/>
    <property type="match status" value="1"/>
</dbReference>
<dbReference type="GO" id="GO:0009401">
    <property type="term" value="P:phosphoenolpyruvate-dependent sugar phosphotransferase system"/>
    <property type="evidence" value="ECO:0007669"/>
    <property type="project" value="InterPro"/>
</dbReference>
<sequence>MTELARKIVAGVGGADNIVSLMHCATRLRFKLKDESKAQAE</sequence>
<dbReference type="GO" id="GO:0008982">
    <property type="term" value="F:protein-N(PI)-phosphohistidine-sugar phosphotransferase activity"/>
    <property type="evidence" value="ECO:0007669"/>
    <property type="project" value="InterPro"/>
</dbReference>
<name>A0A3L2YBT3_ECOLX</name>
<proteinExistence type="predicted"/>
<protein>
    <submittedName>
        <fullName evidence="1">PTS transporter subunit EIIB</fullName>
    </submittedName>
</protein>
<reference evidence="1" key="2">
    <citation type="submission" date="2021-03" db="EMBL/GenBank/DDBJ databases">
        <authorList>
            <consortium name="NCBI Pathogen Detection Project"/>
        </authorList>
    </citation>
    <scope>NUCLEOTIDE SEQUENCE</scope>
    <source>
        <strain evidence="1">ST-87-5</strain>
    </source>
</reference>